<organism evidence="4 5">
    <name type="scientific">Falsiroseomonas selenitidurans</name>
    <dbReference type="NCBI Taxonomy" id="2716335"/>
    <lineage>
        <taxon>Bacteria</taxon>
        <taxon>Pseudomonadati</taxon>
        <taxon>Pseudomonadota</taxon>
        <taxon>Alphaproteobacteria</taxon>
        <taxon>Acetobacterales</taxon>
        <taxon>Roseomonadaceae</taxon>
        <taxon>Falsiroseomonas</taxon>
    </lineage>
</organism>
<dbReference type="EMBL" id="JAAVNE010000014">
    <property type="protein sequence ID" value="NKC31355.1"/>
    <property type="molecule type" value="Genomic_DNA"/>
</dbReference>
<feature type="region of interest" description="Disordered" evidence="3">
    <location>
        <begin position="203"/>
        <end position="226"/>
    </location>
</feature>
<dbReference type="PANTHER" id="PTHR33269">
    <property type="entry name" value="NADH-UBIQUINONE OXIDOREDUCTASE CHAIN 6"/>
    <property type="match status" value="1"/>
</dbReference>
<comment type="similarity">
    <text evidence="1 2">Belongs to the complex I subunit 6 family.</text>
</comment>
<feature type="compositionally biased region" description="Basic and acidic residues" evidence="3">
    <location>
        <begin position="217"/>
        <end position="226"/>
    </location>
</feature>
<dbReference type="Pfam" id="PF00499">
    <property type="entry name" value="Oxidored_q3"/>
    <property type="match status" value="1"/>
</dbReference>
<proteinExistence type="inferred from homology"/>
<keyword evidence="2" id="KW-0812">Transmembrane</keyword>
<feature type="transmembrane region" description="Helical" evidence="2">
    <location>
        <begin position="90"/>
        <end position="115"/>
    </location>
</feature>
<feature type="transmembrane region" description="Helical" evidence="2">
    <location>
        <begin position="146"/>
        <end position="167"/>
    </location>
</feature>
<sequence>MIAAIAFYLFAAVLIASAVMVVTSRNPVHSVLFLILAFFNAAALFLLAGAEFLAMILVIVYVGAVAVLFLFVVMMLDVDFSAVREGFQKYAPVGGAVGAILFLELVLVFGSWTFAEEAGALRVNPMPIGVDNTRAIGRILYTDHVWLFQLAGLILLVAMIGAIVLTLRGRATSKRQDISKQVNRLGSVNLRQVRSGAGLAEIGIERPPVDPPPAPKQVEHHGGGHH</sequence>
<dbReference type="EC" id="7.1.1.-" evidence="2"/>
<keyword evidence="4" id="KW-0560">Oxidoreductase</keyword>
<feature type="transmembrane region" description="Helical" evidence="2">
    <location>
        <begin position="31"/>
        <end position="50"/>
    </location>
</feature>
<reference evidence="4 5" key="1">
    <citation type="submission" date="2020-03" db="EMBL/GenBank/DDBJ databases">
        <title>Roseomonas selenitidurans sp. nov. isolated from urban soil.</title>
        <authorList>
            <person name="Liu H."/>
        </authorList>
    </citation>
    <scope>NUCLEOTIDE SEQUENCE [LARGE SCALE GENOMIC DNA]</scope>
    <source>
        <strain evidence="4 5">BU-1</strain>
    </source>
</reference>
<keyword evidence="5" id="KW-1185">Reference proteome</keyword>
<evidence type="ECO:0000256" key="2">
    <source>
        <dbReference type="RuleBase" id="RU004429"/>
    </source>
</evidence>
<comment type="caution">
    <text evidence="4">The sequence shown here is derived from an EMBL/GenBank/DDBJ whole genome shotgun (WGS) entry which is preliminary data.</text>
</comment>
<accession>A0ABX1E2F6</accession>
<keyword evidence="2" id="KW-0874">Quinone</keyword>
<dbReference type="RefSeq" id="WP_168030218.1">
    <property type="nucleotide sequence ID" value="NZ_JAAVNE010000014.1"/>
</dbReference>
<dbReference type="PANTHER" id="PTHR33269:SF17">
    <property type="entry name" value="NADH-UBIQUINONE OXIDOREDUCTASE CHAIN 6"/>
    <property type="match status" value="1"/>
</dbReference>
<dbReference type="GO" id="GO:0016491">
    <property type="term" value="F:oxidoreductase activity"/>
    <property type="evidence" value="ECO:0007669"/>
    <property type="project" value="UniProtKB-KW"/>
</dbReference>
<keyword evidence="2" id="KW-1133">Transmembrane helix</keyword>
<comment type="subcellular location">
    <subcellularLocation>
        <location evidence="2">Cell membrane</location>
        <topology evidence="2">Multi-pass membrane protein</topology>
    </subcellularLocation>
</comment>
<keyword evidence="2" id="KW-0520">NAD</keyword>
<feature type="transmembrane region" description="Helical" evidence="2">
    <location>
        <begin position="56"/>
        <end position="78"/>
    </location>
</feature>
<keyword evidence="2" id="KW-1003">Cell membrane</keyword>
<evidence type="ECO:0000313" key="4">
    <source>
        <dbReference type="EMBL" id="NKC31355.1"/>
    </source>
</evidence>
<evidence type="ECO:0000256" key="3">
    <source>
        <dbReference type="SAM" id="MobiDB-lite"/>
    </source>
</evidence>
<keyword evidence="2" id="KW-0472">Membrane</keyword>
<name>A0ABX1E2F6_9PROT</name>
<dbReference type="InterPro" id="IPR042106">
    <property type="entry name" value="Nuo/plastoQ_OxRdtase_6_NuoJ"/>
</dbReference>
<dbReference type="Proteomes" id="UP000787635">
    <property type="component" value="Unassembled WGS sequence"/>
</dbReference>
<dbReference type="Gene3D" id="1.20.120.1200">
    <property type="entry name" value="NADH-ubiquinone/plastoquinone oxidoreductase chain 6, subunit NuoJ"/>
    <property type="match status" value="1"/>
</dbReference>
<evidence type="ECO:0000256" key="1">
    <source>
        <dbReference type="ARBA" id="ARBA00005698"/>
    </source>
</evidence>
<feature type="transmembrane region" description="Helical" evidence="2">
    <location>
        <begin position="6"/>
        <end position="24"/>
    </location>
</feature>
<comment type="catalytic activity">
    <reaction evidence="2">
        <text>a quinone + NADH + 5 H(+)(in) = a quinol + NAD(+) + 4 H(+)(out)</text>
        <dbReference type="Rhea" id="RHEA:57888"/>
        <dbReference type="ChEBI" id="CHEBI:15378"/>
        <dbReference type="ChEBI" id="CHEBI:24646"/>
        <dbReference type="ChEBI" id="CHEBI:57540"/>
        <dbReference type="ChEBI" id="CHEBI:57945"/>
        <dbReference type="ChEBI" id="CHEBI:132124"/>
    </reaction>
</comment>
<protein>
    <recommendedName>
        <fullName evidence="2">NADH-quinone oxidoreductase subunit J</fullName>
        <ecNumber evidence="2">7.1.1.-</ecNumber>
    </recommendedName>
</protein>
<dbReference type="InterPro" id="IPR001457">
    <property type="entry name" value="NADH_UbQ/plastoQ_OxRdtase_su6"/>
</dbReference>
<comment type="function">
    <text evidence="2">NDH-1 shuttles electrons from NADH, via FMN and iron-sulfur (Fe-S) centers, to quinones in the respiratory chain. Couples the redox reaction to proton translocation (for every two electrons transferred, four hydrogen ions are translocated across the cytoplasmic membrane), and thus conserves the redox energy in a proton gradient.</text>
</comment>
<gene>
    <name evidence="4" type="ORF">HEQ75_10840</name>
</gene>
<dbReference type="NCBIfam" id="NF005164">
    <property type="entry name" value="PRK06638.1-4"/>
    <property type="match status" value="1"/>
</dbReference>
<evidence type="ECO:0000313" key="5">
    <source>
        <dbReference type="Proteomes" id="UP000787635"/>
    </source>
</evidence>